<comment type="caution">
    <text evidence="4">The sequence shown here is derived from an EMBL/GenBank/DDBJ whole genome shotgun (WGS) entry which is preliminary data.</text>
</comment>
<sequence length="219" mass="24026">MAGGRRSSVAASLQLPSVSALLLLTIFSSNWGHAVAKFDPANMTALQEHVSFFDRNKDGIITPAETFEGFVAIGCEIAFSTAAATTIHTALAFKTTPAGAPLPYINIYVENIHKAIHGGDTGVYDAKGRFVPEEFEGIFKKYAKIRRDALTYAEMEFMLADNLDPLDPSSVAPQVEWGLIYTLASDWLGFLHKDKIRGIYDGSVFTKLAEKRKPFQSDM</sequence>
<dbReference type="InterPro" id="IPR002048">
    <property type="entry name" value="EF_hand_dom"/>
</dbReference>
<proteinExistence type="inferred from homology"/>
<dbReference type="InterPro" id="IPR007736">
    <property type="entry name" value="Caleosin-related"/>
</dbReference>
<dbReference type="GO" id="GO:0005509">
    <property type="term" value="F:calcium ion binding"/>
    <property type="evidence" value="ECO:0007669"/>
    <property type="project" value="InterPro"/>
</dbReference>
<keyword evidence="5" id="KW-1185">Reference proteome</keyword>
<dbReference type="Proteomes" id="UP001231189">
    <property type="component" value="Unassembled WGS sequence"/>
</dbReference>
<dbReference type="AlphaFoldDB" id="A0AAD8TKR4"/>
<evidence type="ECO:0000259" key="3">
    <source>
        <dbReference type="PROSITE" id="PS50222"/>
    </source>
</evidence>
<name>A0AAD8TKR4_LOLMU</name>
<dbReference type="PANTHER" id="PTHR31495">
    <property type="entry name" value="PEROXYGENASE 3-RELATED"/>
    <property type="match status" value="1"/>
</dbReference>
<reference evidence="4" key="1">
    <citation type="submission" date="2023-07" db="EMBL/GenBank/DDBJ databases">
        <title>A chromosome-level genome assembly of Lolium multiflorum.</title>
        <authorList>
            <person name="Chen Y."/>
            <person name="Copetti D."/>
            <person name="Kolliker R."/>
            <person name="Studer B."/>
        </authorList>
    </citation>
    <scope>NUCLEOTIDE SEQUENCE</scope>
    <source>
        <strain evidence="4">02402/16</strain>
        <tissue evidence="4">Leaf</tissue>
    </source>
</reference>
<organism evidence="4 5">
    <name type="scientific">Lolium multiflorum</name>
    <name type="common">Italian ryegrass</name>
    <name type="synonym">Lolium perenne subsp. multiflorum</name>
    <dbReference type="NCBI Taxonomy" id="4521"/>
    <lineage>
        <taxon>Eukaryota</taxon>
        <taxon>Viridiplantae</taxon>
        <taxon>Streptophyta</taxon>
        <taxon>Embryophyta</taxon>
        <taxon>Tracheophyta</taxon>
        <taxon>Spermatophyta</taxon>
        <taxon>Magnoliopsida</taxon>
        <taxon>Liliopsida</taxon>
        <taxon>Poales</taxon>
        <taxon>Poaceae</taxon>
        <taxon>BOP clade</taxon>
        <taxon>Pooideae</taxon>
        <taxon>Poodae</taxon>
        <taxon>Poeae</taxon>
        <taxon>Poeae Chloroplast Group 2 (Poeae type)</taxon>
        <taxon>Loliodinae</taxon>
        <taxon>Loliinae</taxon>
        <taxon>Lolium</taxon>
    </lineage>
</organism>
<dbReference type="PANTHER" id="PTHR31495:SF25">
    <property type="entry name" value="EF-HAND DOMAIN-CONTAINING PROTEIN"/>
    <property type="match status" value="1"/>
</dbReference>
<protein>
    <recommendedName>
        <fullName evidence="3">EF-hand domain-containing protein</fullName>
    </recommendedName>
</protein>
<evidence type="ECO:0000256" key="1">
    <source>
        <dbReference type="ARBA" id="ARBA00006765"/>
    </source>
</evidence>
<feature type="signal peptide" evidence="2">
    <location>
        <begin position="1"/>
        <end position="36"/>
    </location>
</feature>
<feature type="domain" description="EF-hand" evidence="3">
    <location>
        <begin position="41"/>
        <end position="76"/>
    </location>
</feature>
<comment type="similarity">
    <text evidence="1">Belongs to the caleosin family.</text>
</comment>
<evidence type="ECO:0000256" key="2">
    <source>
        <dbReference type="SAM" id="SignalP"/>
    </source>
</evidence>
<feature type="chain" id="PRO_5042114007" description="EF-hand domain-containing protein" evidence="2">
    <location>
        <begin position="37"/>
        <end position="219"/>
    </location>
</feature>
<dbReference type="PROSITE" id="PS50222">
    <property type="entry name" value="EF_HAND_2"/>
    <property type="match status" value="1"/>
</dbReference>
<dbReference type="Pfam" id="PF05042">
    <property type="entry name" value="Caleosin"/>
    <property type="match status" value="1"/>
</dbReference>
<keyword evidence="2" id="KW-0732">Signal</keyword>
<dbReference type="GO" id="GO:0004497">
    <property type="term" value="F:monooxygenase activity"/>
    <property type="evidence" value="ECO:0007669"/>
    <property type="project" value="TreeGrafter"/>
</dbReference>
<gene>
    <name evidence="4" type="ORF">QYE76_044337</name>
</gene>
<evidence type="ECO:0000313" key="4">
    <source>
        <dbReference type="EMBL" id="KAK1683489.1"/>
    </source>
</evidence>
<accession>A0AAD8TKR4</accession>
<evidence type="ECO:0000313" key="5">
    <source>
        <dbReference type="Proteomes" id="UP001231189"/>
    </source>
</evidence>
<dbReference type="EMBL" id="JAUUTY010000002">
    <property type="protein sequence ID" value="KAK1683489.1"/>
    <property type="molecule type" value="Genomic_DNA"/>
</dbReference>